<evidence type="ECO:0000313" key="14">
    <source>
        <dbReference type="Proteomes" id="UP000182769"/>
    </source>
</evidence>
<dbReference type="PANTHER" id="PTHR43065:SF10">
    <property type="entry name" value="PEROXIDE STRESS-ACTIVATED HISTIDINE KINASE MAK3"/>
    <property type="match status" value="1"/>
</dbReference>
<keyword evidence="8" id="KW-0067">ATP-binding</keyword>
<sequence length="561" mass="63110">MSSRFQHKRLSSRYLLLSLVVALIPLFIFAGLYDRYFEQLVSKITDGRVNTQVAAVQNEFKVYLRERLYQLDVLADELDSPEIFSPKGKSNLSNELEALLRLQTDLNNVYGVAFFNSNKQLLWSFPENSLSVGRYASILPFNTPFEDAELLGPEPYSFNHPASVLLMKQLSSSKLDNEPFYIGLIIRFNSITSILKSLSTDGIFTPYLSTPGDRYFDIVGQPAELLGISQSFDLISNWSISLNQNGVLAEPPSAALRYWLIVLVLFTAACLLIVHWYISRRLNTQVSSLIEGIERVASGDLMSPVPQQRGTEIERLTDAIEKMRFQLSNVIQSNIEMDRRASLGNLSAGLAHDIRNPLNIIRMTTKALIKRESKPENKEMLTMMVDELDRANRVLDNLLNFARPSQPKQELLNVSYELNLILNFLQTTAKAQKVDIRIVCDESFELSTDSGHLHQALINLVLNSIQSFNGNGGTILLKSFIKKEYLCIAVIDDGPGIPNEIRSRILEPFFTTKETGTGLGLAICQSLVQANHGRIHIDSCDTGTVVELQFPHQPNLDDTYE</sequence>
<reference evidence="14" key="1">
    <citation type="submission" date="2015-08" db="EMBL/GenBank/DDBJ databases">
        <authorList>
            <person name="Varghese N."/>
        </authorList>
    </citation>
    <scope>NUCLEOTIDE SEQUENCE [LARGE SCALE GENOMIC DNA]</scope>
    <source>
        <strain evidence="14">JCM 18476</strain>
    </source>
</reference>
<dbReference type="SMART" id="SM00387">
    <property type="entry name" value="HATPase_c"/>
    <property type="match status" value="1"/>
</dbReference>
<evidence type="ECO:0000256" key="8">
    <source>
        <dbReference type="ARBA" id="ARBA00022840"/>
    </source>
</evidence>
<evidence type="ECO:0000256" key="3">
    <source>
        <dbReference type="ARBA" id="ARBA00012438"/>
    </source>
</evidence>
<evidence type="ECO:0000256" key="7">
    <source>
        <dbReference type="ARBA" id="ARBA00022777"/>
    </source>
</evidence>
<dbReference type="Gene3D" id="3.30.565.10">
    <property type="entry name" value="Histidine kinase-like ATPase, C-terminal domain"/>
    <property type="match status" value="1"/>
</dbReference>
<feature type="domain" description="Histidine kinase" evidence="11">
    <location>
        <begin position="349"/>
        <end position="554"/>
    </location>
</feature>
<dbReference type="InterPro" id="IPR005467">
    <property type="entry name" value="His_kinase_dom"/>
</dbReference>
<evidence type="ECO:0000259" key="12">
    <source>
        <dbReference type="PROSITE" id="PS50885"/>
    </source>
</evidence>
<keyword evidence="14" id="KW-1185">Reference proteome</keyword>
<dbReference type="PROSITE" id="PS50109">
    <property type="entry name" value="HIS_KIN"/>
    <property type="match status" value="1"/>
</dbReference>
<dbReference type="CDD" id="cd06225">
    <property type="entry name" value="HAMP"/>
    <property type="match status" value="1"/>
</dbReference>
<dbReference type="EC" id="2.7.13.3" evidence="3"/>
<evidence type="ECO:0000256" key="6">
    <source>
        <dbReference type="ARBA" id="ARBA00022741"/>
    </source>
</evidence>
<name>A0A0K6IJA4_9GAMM</name>
<dbReference type="CDD" id="cd00075">
    <property type="entry name" value="HATPase"/>
    <property type="match status" value="1"/>
</dbReference>
<feature type="domain" description="HAMP" evidence="12">
    <location>
        <begin position="280"/>
        <end position="332"/>
    </location>
</feature>
<dbReference type="SMART" id="SM00304">
    <property type="entry name" value="HAMP"/>
    <property type="match status" value="1"/>
</dbReference>
<dbReference type="Pfam" id="PF00512">
    <property type="entry name" value="HisKA"/>
    <property type="match status" value="1"/>
</dbReference>
<evidence type="ECO:0000256" key="2">
    <source>
        <dbReference type="ARBA" id="ARBA00004370"/>
    </source>
</evidence>
<evidence type="ECO:0000259" key="11">
    <source>
        <dbReference type="PROSITE" id="PS50109"/>
    </source>
</evidence>
<dbReference type="Gene3D" id="6.10.340.10">
    <property type="match status" value="1"/>
</dbReference>
<dbReference type="AlphaFoldDB" id="A0A0K6IJA4"/>
<keyword evidence="10" id="KW-0812">Transmembrane</keyword>
<gene>
    <name evidence="13" type="ORF">Ga0061065_10333</name>
</gene>
<dbReference type="CDD" id="cd00082">
    <property type="entry name" value="HisKA"/>
    <property type="match status" value="1"/>
</dbReference>
<dbReference type="InterPro" id="IPR036890">
    <property type="entry name" value="HATPase_C_sf"/>
</dbReference>
<dbReference type="InterPro" id="IPR003660">
    <property type="entry name" value="HAMP_dom"/>
</dbReference>
<keyword evidence="9" id="KW-0902">Two-component regulatory system</keyword>
<dbReference type="Pfam" id="PF00672">
    <property type="entry name" value="HAMP"/>
    <property type="match status" value="1"/>
</dbReference>
<evidence type="ECO:0000256" key="5">
    <source>
        <dbReference type="ARBA" id="ARBA00022679"/>
    </source>
</evidence>
<dbReference type="InterPro" id="IPR003594">
    <property type="entry name" value="HATPase_dom"/>
</dbReference>
<dbReference type="Proteomes" id="UP000182769">
    <property type="component" value="Unassembled WGS sequence"/>
</dbReference>
<comment type="catalytic activity">
    <reaction evidence="1">
        <text>ATP + protein L-histidine = ADP + protein N-phospho-L-histidine.</text>
        <dbReference type="EC" id="2.7.13.3"/>
    </reaction>
</comment>
<keyword evidence="4" id="KW-0597">Phosphoprotein</keyword>
<dbReference type="Gene3D" id="1.10.287.130">
    <property type="match status" value="1"/>
</dbReference>
<dbReference type="PANTHER" id="PTHR43065">
    <property type="entry name" value="SENSOR HISTIDINE KINASE"/>
    <property type="match status" value="1"/>
</dbReference>
<dbReference type="SMART" id="SM00388">
    <property type="entry name" value="HisKA"/>
    <property type="match status" value="1"/>
</dbReference>
<evidence type="ECO:0000256" key="9">
    <source>
        <dbReference type="ARBA" id="ARBA00023012"/>
    </source>
</evidence>
<proteinExistence type="predicted"/>
<keyword evidence="5" id="KW-0808">Transferase</keyword>
<dbReference type="InterPro" id="IPR004358">
    <property type="entry name" value="Sig_transdc_His_kin-like_C"/>
</dbReference>
<dbReference type="STRING" id="1137284.GCA_001418205_01032"/>
<keyword evidence="6" id="KW-0547">Nucleotide-binding</keyword>
<dbReference type="EMBL" id="CYHG01000003">
    <property type="protein sequence ID" value="CUB03185.1"/>
    <property type="molecule type" value="Genomic_DNA"/>
</dbReference>
<comment type="subcellular location">
    <subcellularLocation>
        <location evidence="2">Membrane</location>
    </subcellularLocation>
</comment>
<dbReference type="SUPFAM" id="SSF158472">
    <property type="entry name" value="HAMP domain-like"/>
    <property type="match status" value="1"/>
</dbReference>
<evidence type="ECO:0000256" key="4">
    <source>
        <dbReference type="ARBA" id="ARBA00022553"/>
    </source>
</evidence>
<dbReference type="InterPro" id="IPR003661">
    <property type="entry name" value="HisK_dim/P_dom"/>
</dbReference>
<dbReference type="SUPFAM" id="SSF47384">
    <property type="entry name" value="Homodimeric domain of signal transducing histidine kinase"/>
    <property type="match status" value="1"/>
</dbReference>
<dbReference type="InterPro" id="IPR036097">
    <property type="entry name" value="HisK_dim/P_sf"/>
</dbReference>
<evidence type="ECO:0000256" key="1">
    <source>
        <dbReference type="ARBA" id="ARBA00000085"/>
    </source>
</evidence>
<dbReference type="GO" id="GO:0000155">
    <property type="term" value="F:phosphorelay sensor kinase activity"/>
    <property type="evidence" value="ECO:0007669"/>
    <property type="project" value="InterPro"/>
</dbReference>
<evidence type="ECO:0000313" key="13">
    <source>
        <dbReference type="EMBL" id="CUB03185.1"/>
    </source>
</evidence>
<accession>A0A0K6IJA4</accession>
<evidence type="ECO:0000256" key="10">
    <source>
        <dbReference type="SAM" id="Phobius"/>
    </source>
</evidence>
<protein>
    <recommendedName>
        <fullName evidence="3">histidine kinase</fullName>
        <ecNumber evidence="3">2.7.13.3</ecNumber>
    </recommendedName>
</protein>
<keyword evidence="7 13" id="KW-0418">Kinase</keyword>
<organism evidence="13 14">
    <name type="scientific">Marinomonas fungiae</name>
    <dbReference type="NCBI Taxonomy" id="1137284"/>
    <lineage>
        <taxon>Bacteria</taxon>
        <taxon>Pseudomonadati</taxon>
        <taxon>Pseudomonadota</taxon>
        <taxon>Gammaproteobacteria</taxon>
        <taxon>Oceanospirillales</taxon>
        <taxon>Oceanospirillaceae</taxon>
        <taxon>Marinomonas</taxon>
    </lineage>
</organism>
<dbReference type="GO" id="GO:0016020">
    <property type="term" value="C:membrane"/>
    <property type="evidence" value="ECO:0007669"/>
    <property type="project" value="UniProtKB-SubCell"/>
</dbReference>
<feature type="transmembrane region" description="Helical" evidence="10">
    <location>
        <begin position="12"/>
        <end position="33"/>
    </location>
</feature>
<dbReference type="SUPFAM" id="SSF55874">
    <property type="entry name" value="ATPase domain of HSP90 chaperone/DNA topoisomerase II/histidine kinase"/>
    <property type="match status" value="1"/>
</dbReference>
<dbReference type="PROSITE" id="PS50885">
    <property type="entry name" value="HAMP"/>
    <property type="match status" value="1"/>
</dbReference>
<feature type="transmembrane region" description="Helical" evidence="10">
    <location>
        <begin position="258"/>
        <end position="278"/>
    </location>
</feature>
<dbReference type="Pfam" id="PF02518">
    <property type="entry name" value="HATPase_c"/>
    <property type="match status" value="1"/>
</dbReference>
<keyword evidence="10" id="KW-0472">Membrane</keyword>
<keyword evidence="10" id="KW-1133">Transmembrane helix</keyword>
<dbReference type="PRINTS" id="PR00344">
    <property type="entry name" value="BCTRLSENSOR"/>
</dbReference>
<dbReference type="GO" id="GO:0005524">
    <property type="term" value="F:ATP binding"/>
    <property type="evidence" value="ECO:0007669"/>
    <property type="project" value="UniProtKB-KW"/>
</dbReference>